<gene>
    <name evidence="1" type="ORF">M3I41_01255</name>
</gene>
<dbReference type="Pfam" id="PF12277">
    <property type="entry name" value="DUF3618"/>
    <property type="match status" value="1"/>
</dbReference>
<proteinExistence type="predicted"/>
<dbReference type="Proteomes" id="UP000830236">
    <property type="component" value="Chromosome"/>
</dbReference>
<reference evidence="1" key="1">
    <citation type="submission" date="2022-05" db="EMBL/GenBank/DDBJ databases">
        <title>Using nanopore sequencing to obtain complete genomes from saliva samples.</title>
        <authorList>
            <person name="Baker J.L."/>
        </authorList>
    </citation>
    <scope>NUCLEOTIDE SEQUENCE</scope>
    <source>
        <strain evidence="1">JCVI-JB-Ag32</strain>
    </source>
</reference>
<dbReference type="EMBL" id="CP097095">
    <property type="protein sequence ID" value="UQF79933.1"/>
    <property type="molecule type" value="Genomic_DNA"/>
</dbReference>
<dbReference type="InterPro" id="IPR022062">
    <property type="entry name" value="DUF3618"/>
</dbReference>
<evidence type="ECO:0000313" key="2">
    <source>
        <dbReference type="Proteomes" id="UP000830236"/>
    </source>
</evidence>
<protein>
    <submittedName>
        <fullName evidence="1">DUF3618 domain-containing protein</fullName>
    </submittedName>
</protein>
<accession>A0A9E7AQJ6</accession>
<name>A0A9E7AQJ6_9ACTO</name>
<sequence>MPSAQELEEQLKAQREALAQSVDDLAERVNPKAQAKEKAKQVRAKAAEAGSSISESLHQFGFIAKEMSEGVRTQAKYYWDRAGEGDSSARVVVATVGAGALLVGGAVVKKIFKH</sequence>
<dbReference type="AlphaFoldDB" id="A0A9E7AQJ6"/>
<organism evidence="1 2">
    <name type="scientific">Actinomyces graevenitzii</name>
    <dbReference type="NCBI Taxonomy" id="55565"/>
    <lineage>
        <taxon>Bacteria</taxon>
        <taxon>Bacillati</taxon>
        <taxon>Actinomycetota</taxon>
        <taxon>Actinomycetes</taxon>
        <taxon>Actinomycetales</taxon>
        <taxon>Actinomycetaceae</taxon>
        <taxon>Actinomyces</taxon>
    </lineage>
</organism>
<evidence type="ECO:0000313" key="1">
    <source>
        <dbReference type="EMBL" id="UQF79933.1"/>
    </source>
</evidence>
<dbReference type="KEGG" id="agh:M3I41_01255"/>